<evidence type="ECO:0000256" key="2">
    <source>
        <dbReference type="SAM" id="MobiDB-lite"/>
    </source>
</evidence>
<dbReference type="Pfam" id="PF02638">
    <property type="entry name" value="GHL10"/>
    <property type="match status" value="1"/>
</dbReference>
<feature type="compositionally biased region" description="Low complexity" evidence="2">
    <location>
        <begin position="22"/>
        <end position="42"/>
    </location>
</feature>
<dbReference type="InterPro" id="IPR052177">
    <property type="entry name" value="Divisome_Glycosyl_Hydrolase"/>
</dbReference>
<evidence type="ECO:0000259" key="4">
    <source>
        <dbReference type="Pfam" id="PF02638"/>
    </source>
</evidence>
<evidence type="ECO:0000256" key="3">
    <source>
        <dbReference type="SAM" id="SignalP"/>
    </source>
</evidence>
<name>A0ABU7PAX8_9ACTN</name>
<dbReference type="InterPro" id="IPR003790">
    <property type="entry name" value="GHL10"/>
</dbReference>
<dbReference type="PANTHER" id="PTHR43405">
    <property type="entry name" value="GLYCOSYL HYDROLASE DIGH"/>
    <property type="match status" value="1"/>
</dbReference>
<keyword evidence="1 3" id="KW-0732">Signal</keyword>
<dbReference type="InterPro" id="IPR006311">
    <property type="entry name" value="TAT_signal"/>
</dbReference>
<reference evidence="5 6" key="1">
    <citation type="submission" date="2023-12" db="EMBL/GenBank/DDBJ databases">
        <title>Streptomyces sp. V4-01.</title>
        <authorList>
            <person name="Somphong A."/>
            <person name="Phongsopitanun W."/>
        </authorList>
    </citation>
    <scope>NUCLEOTIDE SEQUENCE [LARGE SCALE GENOMIC DNA]</scope>
    <source>
        <strain evidence="5 6">V4-01</strain>
    </source>
</reference>
<dbReference type="SUPFAM" id="SSF51445">
    <property type="entry name" value="(Trans)glycosidases"/>
    <property type="match status" value="1"/>
</dbReference>
<dbReference type="EMBL" id="JAZEWV010000008">
    <property type="protein sequence ID" value="MEE4542978.1"/>
    <property type="molecule type" value="Genomic_DNA"/>
</dbReference>
<dbReference type="RefSeq" id="WP_330794942.1">
    <property type="nucleotide sequence ID" value="NZ_JAZEWV010000008.1"/>
</dbReference>
<gene>
    <name evidence="5" type="ORF">V2S66_13505</name>
</gene>
<comment type="caution">
    <text evidence="5">The sequence shown here is derived from an EMBL/GenBank/DDBJ whole genome shotgun (WGS) entry which is preliminary data.</text>
</comment>
<dbReference type="InterPro" id="IPR017853">
    <property type="entry name" value="GH"/>
</dbReference>
<proteinExistence type="predicted"/>
<feature type="chain" id="PRO_5045844980" evidence="3">
    <location>
        <begin position="29"/>
        <end position="432"/>
    </location>
</feature>
<feature type="signal peptide" evidence="3">
    <location>
        <begin position="1"/>
        <end position="28"/>
    </location>
</feature>
<evidence type="ECO:0000256" key="1">
    <source>
        <dbReference type="ARBA" id="ARBA00022729"/>
    </source>
</evidence>
<accession>A0ABU7PAX8</accession>
<feature type="domain" description="Glycosyl hydrolase-like 10" evidence="4">
    <location>
        <begin position="60"/>
        <end position="378"/>
    </location>
</feature>
<dbReference type="PROSITE" id="PS51318">
    <property type="entry name" value="TAT"/>
    <property type="match status" value="1"/>
</dbReference>
<dbReference type="Gene3D" id="3.20.20.80">
    <property type="entry name" value="Glycosidases"/>
    <property type="match status" value="1"/>
</dbReference>
<organism evidence="5 6">
    <name type="scientific">Actinacidiphila polyblastidii</name>
    <dbReference type="NCBI Taxonomy" id="3110430"/>
    <lineage>
        <taxon>Bacteria</taxon>
        <taxon>Bacillati</taxon>
        <taxon>Actinomycetota</taxon>
        <taxon>Actinomycetes</taxon>
        <taxon>Kitasatosporales</taxon>
        <taxon>Streptomycetaceae</taxon>
        <taxon>Actinacidiphila</taxon>
    </lineage>
</organism>
<evidence type="ECO:0000313" key="6">
    <source>
        <dbReference type="Proteomes" id="UP001344658"/>
    </source>
</evidence>
<dbReference type="Proteomes" id="UP001344658">
    <property type="component" value="Unassembled WGS sequence"/>
</dbReference>
<sequence length="432" mass="48013">MDRLSRRTFTAAAAGALASTALPGSARAADAGAADPRGAAHPAPDPAGPAGHGHRPGRRQLRGMWIATVANTDWPSAPGLSADEQRQELCDLLDVAVERRLNAVMFQVRPTADAFWPSPYEPWSQYLTGTQGQDPGWDPLGTAVHEAHRRGLELHAWFNPYRVSMSTDVSKLTPTHPARLHPDWVLPYGGKLYYNPGLPEVRRFVEDAMLDAVRRYPIDAVHWDDYFYPYPVAGQTFDDDDAYARYGAGFPDRDAWRRDNCDLLVRETAERIKRVRPATRFGISPFGVWRNASADPLGSATQAGVQTYDDLHADTRKWVKEGWLDYICPQVYWNIGFAAADYGVLVPWWSDVVSGTRAELYVGEALYKVGAAGQPAAWQDPQELLRHLDLCAEHPEVRGNVYFSASQVRADPLGAMTLVQDRYARRGGRSGR</sequence>
<dbReference type="PANTHER" id="PTHR43405:SF1">
    <property type="entry name" value="GLYCOSYL HYDROLASE DIGH"/>
    <property type="match status" value="1"/>
</dbReference>
<keyword evidence="6" id="KW-1185">Reference proteome</keyword>
<evidence type="ECO:0000313" key="5">
    <source>
        <dbReference type="EMBL" id="MEE4542978.1"/>
    </source>
</evidence>
<feature type="region of interest" description="Disordered" evidence="2">
    <location>
        <begin position="22"/>
        <end position="58"/>
    </location>
</feature>
<protein>
    <submittedName>
        <fullName evidence="5">Family 10 glycosylhydrolase</fullName>
    </submittedName>
</protein>